<evidence type="ECO:0000313" key="4">
    <source>
        <dbReference type="Proteomes" id="UP000094526"/>
    </source>
</evidence>
<keyword evidence="4" id="KW-1185">Reference proteome</keyword>
<evidence type="ECO:0000313" key="3">
    <source>
        <dbReference type="EMBL" id="OCT48169.1"/>
    </source>
</evidence>
<dbReference type="STRING" id="86049.A0A1C1CI22"/>
<dbReference type="OrthoDB" id="674604at2759"/>
<gene>
    <name evidence="3" type="ORF">CLCR_04038</name>
</gene>
<evidence type="ECO:0000259" key="1">
    <source>
        <dbReference type="Pfam" id="PF06985"/>
    </source>
</evidence>
<comment type="caution">
    <text evidence="3">The sequence shown here is derived from an EMBL/GenBank/DDBJ whole genome shotgun (WGS) entry which is preliminary data.</text>
</comment>
<sequence>MRLLNTTTRDLTKFHAQIPPYAILSHTWADDEVTYHDYQYLKDAAELKAYQKPFGFCTEAARHGFEWVWMDTLCIDKTDFTELTEAINSMFRWYQNAAVCYVYLSDFVASADSDFSTSGGRSRWFGRAWTLQELLAPKNMVFYDCHWNDIGTKVSLAPTIGSITGIDRKLLTGEARLNEYSVAQKMSWASLRQATRVEDMAYSLLGVFKVNIPLLYGEGWRAFRRLQEEIMKTNNDQSIFAWRIGALSDQSLSRGILASLPSDFRGSGRVVRAQNRHPMPSAAYALADECLAVDLPIYQGLGQETFLGVLNCHFIDYPDTRLAILLQQVSYSLQDVPDSISQTAPSFGSKGSDKRLHCRRVAQDTLQVVQMEALAKWPAMPLTVSPVWESPEDPSAPKTRFPVIDVSIERELGESGYFLLRTTTLYTEDMTERLFSYIFSNSIAETNSDNLFCVKIQWSESCNHGSPTSIQIKSAADEATLTNWALESVQGPSTDTELEIGGDCGSKRWLVRAHVRHGVKKRRKYQVLALFLKVSVRESRTSRL</sequence>
<dbReference type="VEuPathDB" id="FungiDB:CLCR_04038"/>
<dbReference type="PANTHER" id="PTHR10622">
    <property type="entry name" value="HET DOMAIN-CONTAINING PROTEIN"/>
    <property type="match status" value="1"/>
</dbReference>
<dbReference type="Proteomes" id="UP000094526">
    <property type="component" value="Unassembled WGS sequence"/>
</dbReference>
<dbReference type="InterPro" id="IPR010730">
    <property type="entry name" value="HET"/>
</dbReference>
<dbReference type="Pfam" id="PF26640">
    <property type="entry name" value="DUF8212"/>
    <property type="match status" value="1"/>
</dbReference>
<proteinExistence type="predicted"/>
<dbReference type="InterPro" id="IPR058525">
    <property type="entry name" value="DUF8212"/>
</dbReference>
<dbReference type="AlphaFoldDB" id="A0A1C1CI22"/>
<protein>
    <submittedName>
        <fullName evidence="3">Uncharacterized protein</fullName>
    </submittedName>
</protein>
<organism evidence="3 4">
    <name type="scientific">Cladophialophora carrionii</name>
    <dbReference type="NCBI Taxonomy" id="86049"/>
    <lineage>
        <taxon>Eukaryota</taxon>
        <taxon>Fungi</taxon>
        <taxon>Dikarya</taxon>
        <taxon>Ascomycota</taxon>
        <taxon>Pezizomycotina</taxon>
        <taxon>Eurotiomycetes</taxon>
        <taxon>Chaetothyriomycetidae</taxon>
        <taxon>Chaetothyriales</taxon>
        <taxon>Herpotrichiellaceae</taxon>
        <taxon>Cladophialophora</taxon>
    </lineage>
</organism>
<name>A0A1C1CI22_9EURO</name>
<reference evidence="4" key="1">
    <citation type="submission" date="2015-07" db="EMBL/GenBank/DDBJ databases">
        <authorList>
            <person name="Teixeira M.M."/>
            <person name="Souza R.C."/>
            <person name="Almeida L.G."/>
            <person name="Vicente V.A."/>
            <person name="de Hoog S."/>
            <person name="Bocca A.L."/>
            <person name="de Almeida S.R."/>
            <person name="Vasconcelos A.T."/>
            <person name="Felipe M.S."/>
        </authorList>
    </citation>
    <scope>NUCLEOTIDE SEQUENCE [LARGE SCALE GENOMIC DNA]</scope>
    <source>
        <strain evidence="4">KSF</strain>
    </source>
</reference>
<feature type="domain" description="Heterokaryon incompatibility" evidence="1">
    <location>
        <begin position="21"/>
        <end position="108"/>
    </location>
</feature>
<evidence type="ECO:0000259" key="2">
    <source>
        <dbReference type="Pfam" id="PF26640"/>
    </source>
</evidence>
<feature type="domain" description="DUF8212" evidence="2">
    <location>
        <begin position="221"/>
        <end position="244"/>
    </location>
</feature>
<dbReference type="Pfam" id="PF06985">
    <property type="entry name" value="HET"/>
    <property type="match status" value="1"/>
</dbReference>
<accession>A0A1C1CI22</accession>
<dbReference type="PANTHER" id="PTHR10622:SF10">
    <property type="entry name" value="HET DOMAIN-CONTAINING PROTEIN"/>
    <property type="match status" value="1"/>
</dbReference>
<dbReference type="EMBL" id="LGRB01000012">
    <property type="protein sequence ID" value="OCT48169.1"/>
    <property type="molecule type" value="Genomic_DNA"/>
</dbReference>
<dbReference type="VEuPathDB" id="FungiDB:G647_08319"/>